<protein>
    <submittedName>
        <fullName evidence="1">Homing endonuclease</fullName>
    </submittedName>
</protein>
<organism evidence="1">
    <name type="scientific">Siphoviridae sp. ct2u94</name>
    <dbReference type="NCBI Taxonomy" id="2826277"/>
    <lineage>
        <taxon>Viruses</taxon>
        <taxon>Duplodnaviria</taxon>
        <taxon>Heunggongvirae</taxon>
        <taxon>Uroviricota</taxon>
        <taxon>Caudoviricetes</taxon>
    </lineage>
</organism>
<dbReference type="SUPFAM" id="SSF54060">
    <property type="entry name" value="His-Me finger endonucleases"/>
    <property type="match status" value="1"/>
</dbReference>
<dbReference type="EMBL" id="BK015744">
    <property type="protein sequence ID" value="DAE22995.1"/>
    <property type="molecule type" value="Genomic_DNA"/>
</dbReference>
<dbReference type="Gene3D" id="3.90.75.20">
    <property type="match status" value="1"/>
</dbReference>
<dbReference type="Gene3D" id="1.20.5.2050">
    <property type="match status" value="1"/>
</dbReference>
<name>A0A8S5QVV8_9CAUD</name>
<sequence>MVEHQSGSNQSPTVEVIMAELSLHDLFIYDETAPSCLRHKRTPKNKRVRAGDPAGNIVKFKNGQYWAVKIGRKQILAHRVIWMMHKNIQMKTEQLIDHKDGNGLNNCIANLRIADKAINGRNMRKKINCSIVCGVSFRDARPHTGASSAYVAYVTDLSGCRKTRQFSTMKYGKDSALVMAKSWRDEQILLLNEHGAGYTDRHGK</sequence>
<keyword evidence="1" id="KW-0540">Nuclease</keyword>
<reference evidence="1" key="1">
    <citation type="journal article" date="2021" name="Proc. Natl. Acad. Sci. U.S.A.">
        <title>A Catalog of Tens of Thousands of Viruses from Human Metagenomes Reveals Hidden Associations with Chronic Diseases.</title>
        <authorList>
            <person name="Tisza M.J."/>
            <person name="Buck C.B."/>
        </authorList>
    </citation>
    <scope>NUCLEOTIDE SEQUENCE</scope>
    <source>
        <strain evidence="1">Ct2u94</strain>
    </source>
</reference>
<dbReference type="GO" id="GO:0004519">
    <property type="term" value="F:endonuclease activity"/>
    <property type="evidence" value="ECO:0007669"/>
    <property type="project" value="UniProtKB-KW"/>
</dbReference>
<keyword evidence="1" id="KW-0378">Hydrolase</keyword>
<proteinExistence type="predicted"/>
<evidence type="ECO:0000313" key="1">
    <source>
        <dbReference type="EMBL" id="DAE22995.1"/>
    </source>
</evidence>
<keyword evidence="1" id="KW-0255">Endonuclease</keyword>
<accession>A0A8S5QVV8</accession>
<dbReference type="InterPro" id="IPR044925">
    <property type="entry name" value="His-Me_finger_sf"/>
</dbReference>